<evidence type="ECO:0000256" key="1">
    <source>
        <dbReference type="ARBA" id="ARBA00022630"/>
    </source>
</evidence>
<evidence type="ECO:0000256" key="2">
    <source>
        <dbReference type="ARBA" id="ARBA00022643"/>
    </source>
</evidence>
<dbReference type="PANTHER" id="PTHR23026:SF90">
    <property type="entry name" value="IODOTYROSINE DEIODINASE 1"/>
    <property type="match status" value="1"/>
</dbReference>
<keyword evidence="2" id="KW-0288">FMN</keyword>
<comment type="caution">
    <text evidence="5">The sequence shown here is derived from an EMBL/GenBank/DDBJ whole genome shotgun (WGS) entry which is preliminary data.</text>
</comment>
<accession>A0A3D1JIW0</accession>
<dbReference type="Pfam" id="PF00881">
    <property type="entry name" value="Nitroreductase"/>
    <property type="match status" value="2"/>
</dbReference>
<sequence length="190" mass="21148">MSFRDLVLKNRSYRRFRQDPPVTLETLRELVDLARLSPSAANRQPLRYILSADPEKNARIFPHLAWAGYLRDWPGPAEGERPTGYIIVLLDTTVSKNAGCDHGIAAQTILLGATERGLGGCMIGSVQRAELAAALNIPEQYEILLVIALGVPGEEVRLEPLPPDGDIRYWRDERGVHHVPKRPLDDLIIG</sequence>
<dbReference type="AlphaFoldDB" id="A0A3D1JIW0"/>
<dbReference type="SUPFAM" id="SSF55469">
    <property type="entry name" value="FMN-dependent nitroreductase-like"/>
    <property type="match status" value="1"/>
</dbReference>
<dbReference type="InterPro" id="IPR050627">
    <property type="entry name" value="Nitroreductase/BluB"/>
</dbReference>
<reference evidence="5 6" key="1">
    <citation type="journal article" date="2018" name="Nat. Biotechnol.">
        <title>A standardized bacterial taxonomy based on genome phylogeny substantially revises the tree of life.</title>
        <authorList>
            <person name="Parks D.H."/>
            <person name="Chuvochina M."/>
            <person name="Waite D.W."/>
            <person name="Rinke C."/>
            <person name="Skarshewski A."/>
            <person name="Chaumeil P.A."/>
            <person name="Hugenholtz P."/>
        </authorList>
    </citation>
    <scope>NUCLEOTIDE SEQUENCE [LARGE SCALE GENOMIC DNA]</scope>
    <source>
        <strain evidence="5">UBA8781</strain>
    </source>
</reference>
<dbReference type="PANTHER" id="PTHR23026">
    <property type="entry name" value="NADPH NITROREDUCTASE"/>
    <property type="match status" value="1"/>
</dbReference>
<dbReference type="CDD" id="cd02062">
    <property type="entry name" value="Nitro_FMN_reductase"/>
    <property type="match status" value="1"/>
</dbReference>
<dbReference type="Gene3D" id="3.40.109.10">
    <property type="entry name" value="NADH Oxidase"/>
    <property type="match status" value="1"/>
</dbReference>
<dbReference type="InterPro" id="IPR000415">
    <property type="entry name" value="Nitroreductase-like"/>
</dbReference>
<dbReference type="OrthoDB" id="9804207at2"/>
<evidence type="ECO:0000313" key="6">
    <source>
        <dbReference type="Proteomes" id="UP000264141"/>
    </source>
</evidence>
<dbReference type="RefSeq" id="WP_062195233.1">
    <property type="nucleotide sequence ID" value="NZ_DF967965.1"/>
</dbReference>
<evidence type="ECO:0000256" key="3">
    <source>
        <dbReference type="ARBA" id="ARBA00023002"/>
    </source>
</evidence>
<keyword evidence="1" id="KW-0285">Flavoprotein</keyword>
<dbReference type="Gene3D" id="2.20.180.10">
    <property type="entry name" value="putative fmn-dependent nitroreductase like domains"/>
    <property type="match status" value="1"/>
</dbReference>
<dbReference type="EMBL" id="DPBP01000044">
    <property type="protein sequence ID" value="HCE18509.1"/>
    <property type="molecule type" value="Genomic_DNA"/>
</dbReference>
<evidence type="ECO:0000259" key="4">
    <source>
        <dbReference type="Pfam" id="PF00881"/>
    </source>
</evidence>
<gene>
    <name evidence="5" type="ORF">DEQ80_11675</name>
</gene>
<organism evidence="5 6">
    <name type="scientific">Anaerolinea thermolimosa</name>
    <dbReference type="NCBI Taxonomy" id="229919"/>
    <lineage>
        <taxon>Bacteria</taxon>
        <taxon>Bacillati</taxon>
        <taxon>Chloroflexota</taxon>
        <taxon>Anaerolineae</taxon>
        <taxon>Anaerolineales</taxon>
        <taxon>Anaerolineaceae</taxon>
        <taxon>Anaerolinea</taxon>
    </lineage>
</organism>
<feature type="domain" description="Nitroreductase" evidence="4">
    <location>
        <begin position="11"/>
        <end position="66"/>
    </location>
</feature>
<dbReference type="InterPro" id="IPR023312">
    <property type="entry name" value="Put_nitroreductase_C_bac"/>
</dbReference>
<dbReference type="InterPro" id="IPR029479">
    <property type="entry name" value="Nitroreductase"/>
</dbReference>
<proteinExistence type="predicted"/>
<dbReference type="GO" id="GO:0016491">
    <property type="term" value="F:oxidoreductase activity"/>
    <property type="evidence" value="ECO:0007669"/>
    <property type="project" value="UniProtKB-KW"/>
</dbReference>
<keyword evidence="3" id="KW-0560">Oxidoreductase</keyword>
<dbReference type="STRING" id="229919.GCA_001050195_02843"/>
<name>A0A3D1JIW0_9CHLR</name>
<protein>
    <submittedName>
        <fullName evidence="5">Nitroreductase</fullName>
    </submittedName>
</protein>
<feature type="domain" description="Nitroreductase" evidence="4">
    <location>
        <begin position="101"/>
        <end position="150"/>
    </location>
</feature>
<dbReference type="Proteomes" id="UP000264141">
    <property type="component" value="Unassembled WGS sequence"/>
</dbReference>
<evidence type="ECO:0000313" key="5">
    <source>
        <dbReference type="EMBL" id="HCE18509.1"/>
    </source>
</evidence>